<keyword evidence="2" id="KW-1185">Reference proteome</keyword>
<evidence type="ECO:0000313" key="2">
    <source>
        <dbReference type="Proteomes" id="UP000028999"/>
    </source>
</evidence>
<dbReference type="Gramene" id="CDY50262">
    <property type="protein sequence ID" value="CDY50262"/>
    <property type="gene ID" value="GSBRNA2T00096258001"/>
</dbReference>
<accession>A0A078IK35</accession>
<gene>
    <name evidence="1" type="primary">BnaC03g61290D</name>
    <name evidence="1" type="ORF">GSBRNA2T00096258001</name>
</gene>
<reference evidence="1 2" key="1">
    <citation type="journal article" date="2014" name="Science">
        <title>Plant genetics. Early allopolyploid evolution in the post-Neolithic Brassica napus oilseed genome.</title>
        <authorList>
            <person name="Chalhoub B."/>
            <person name="Denoeud F."/>
            <person name="Liu S."/>
            <person name="Parkin I.A."/>
            <person name="Tang H."/>
            <person name="Wang X."/>
            <person name="Chiquet J."/>
            <person name="Belcram H."/>
            <person name="Tong C."/>
            <person name="Samans B."/>
            <person name="Correa M."/>
            <person name="Da Silva C."/>
            <person name="Just J."/>
            <person name="Falentin C."/>
            <person name="Koh C.S."/>
            <person name="Le Clainche I."/>
            <person name="Bernard M."/>
            <person name="Bento P."/>
            <person name="Noel B."/>
            <person name="Labadie K."/>
            <person name="Alberti A."/>
            <person name="Charles M."/>
            <person name="Arnaud D."/>
            <person name="Guo H."/>
            <person name="Daviaud C."/>
            <person name="Alamery S."/>
            <person name="Jabbari K."/>
            <person name="Zhao M."/>
            <person name="Edger P.P."/>
            <person name="Chelaifa H."/>
            <person name="Tack D."/>
            <person name="Lassalle G."/>
            <person name="Mestiri I."/>
            <person name="Schnel N."/>
            <person name="Le Paslier M.C."/>
            <person name="Fan G."/>
            <person name="Renault V."/>
            <person name="Bayer P.E."/>
            <person name="Golicz A.A."/>
            <person name="Manoli S."/>
            <person name="Lee T.H."/>
            <person name="Thi V.H."/>
            <person name="Chalabi S."/>
            <person name="Hu Q."/>
            <person name="Fan C."/>
            <person name="Tollenaere R."/>
            <person name="Lu Y."/>
            <person name="Battail C."/>
            <person name="Shen J."/>
            <person name="Sidebottom C.H."/>
            <person name="Wang X."/>
            <person name="Canaguier A."/>
            <person name="Chauveau A."/>
            <person name="Berard A."/>
            <person name="Deniot G."/>
            <person name="Guan M."/>
            <person name="Liu Z."/>
            <person name="Sun F."/>
            <person name="Lim Y.P."/>
            <person name="Lyons E."/>
            <person name="Town C.D."/>
            <person name="Bancroft I."/>
            <person name="Wang X."/>
            <person name="Meng J."/>
            <person name="Ma J."/>
            <person name="Pires J.C."/>
            <person name="King G.J."/>
            <person name="Brunel D."/>
            <person name="Delourme R."/>
            <person name="Renard M."/>
            <person name="Aury J.M."/>
            <person name="Adams K.L."/>
            <person name="Batley J."/>
            <person name="Snowdon R.J."/>
            <person name="Tost J."/>
            <person name="Edwards D."/>
            <person name="Zhou Y."/>
            <person name="Hua W."/>
            <person name="Sharpe A.G."/>
            <person name="Paterson A.H."/>
            <person name="Guan C."/>
            <person name="Wincker P."/>
        </authorList>
    </citation>
    <scope>NUCLEOTIDE SEQUENCE [LARGE SCALE GENOMIC DNA]</scope>
    <source>
        <strain evidence="2">cv. Darmor-bzh</strain>
    </source>
</reference>
<proteinExistence type="predicted"/>
<dbReference type="EMBL" id="LK032894">
    <property type="protein sequence ID" value="CDY50262.1"/>
    <property type="molecule type" value="Genomic_DNA"/>
</dbReference>
<dbReference type="Proteomes" id="UP000028999">
    <property type="component" value="Unassembled WGS sequence"/>
</dbReference>
<sequence>MVIVVAYMKLVLGLIMSHHIRFL</sequence>
<organism evidence="1 2">
    <name type="scientific">Brassica napus</name>
    <name type="common">Rape</name>
    <dbReference type="NCBI Taxonomy" id="3708"/>
    <lineage>
        <taxon>Eukaryota</taxon>
        <taxon>Viridiplantae</taxon>
        <taxon>Streptophyta</taxon>
        <taxon>Embryophyta</taxon>
        <taxon>Tracheophyta</taxon>
        <taxon>Spermatophyta</taxon>
        <taxon>Magnoliopsida</taxon>
        <taxon>eudicotyledons</taxon>
        <taxon>Gunneridae</taxon>
        <taxon>Pentapetalae</taxon>
        <taxon>rosids</taxon>
        <taxon>malvids</taxon>
        <taxon>Brassicales</taxon>
        <taxon>Brassicaceae</taxon>
        <taxon>Brassiceae</taxon>
        <taxon>Brassica</taxon>
    </lineage>
</organism>
<evidence type="ECO:0000313" key="1">
    <source>
        <dbReference type="EMBL" id="CDY50262.1"/>
    </source>
</evidence>
<protein>
    <submittedName>
        <fullName evidence="1">BnaC03g61290D protein</fullName>
    </submittedName>
</protein>
<dbReference type="AlphaFoldDB" id="A0A078IK35"/>
<name>A0A078IK35_BRANA</name>
<dbReference type="PaxDb" id="3708-A0A078IK35"/>